<keyword evidence="4 7" id="KW-0812">Transmembrane</keyword>
<evidence type="ECO:0000313" key="9">
    <source>
        <dbReference type="Proteomes" id="UP000594638"/>
    </source>
</evidence>
<name>A0A8S0RF74_OLEEU</name>
<dbReference type="Pfam" id="PF03169">
    <property type="entry name" value="OPT"/>
    <property type="match status" value="1"/>
</dbReference>
<gene>
    <name evidence="8" type="ORF">OLEA9_A062891</name>
</gene>
<comment type="subcellular location">
    <subcellularLocation>
        <location evidence="1">Membrane</location>
        <topology evidence="1">Multi-pass membrane protein</topology>
    </subcellularLocation>
</comment>
<evidence type="ECO:0000256" key="3">
    <source>
        <dbReference type="ARBA" id="ARBA00022448"/>
    </source>
</evidence>
<evidence type="ECO:0000313" key="8">
    <source>
        <dbReference type="EMBL" id="CAA2977874.1"/>
    </source>
</evidence>
<evidence type="ECO:0000256" key="5">
    <source>
        <dbReference type="ARBA" id="ARBA00022989"/>
    </source>
</evidence>
<comment type="similarity">
    <text evidence="2">Belongs to the YSL (TC 2.A.67.2) family.</text>
</comment>
<proteinExistence type="inferred from homology"/>
<sequence>MQISIVENSSPVRRSLSYDDQRRIELFLKDQIPTWFAIGGYFALATVSTAVLPHIFHQLKWYYGIVIYIIAPSLVFCNAYGSGLTDCSFSHHYEHLAIFTIGTWARESQGGILAGLAGCGAIVITYTSTDLMQDFKTGYLTLASPCSIFVSHTAVDMCVGSLIHYLWQKKNEGNADAFKPAIASGLICGDGMWT</sequence>
<dbReference type="AlphaFoldDB" id="A0A8S0RF74"/>
<keyword evidence="5 7" id="KW-1133">Transmembrane helix</keyword>
<evidence type="ECO:0000256" key="6">
    <source>
        <dbReference type="ARBA" id="ARBA00023136"/>
    </source>
</evidence>
<dbReference type="GO" id="GO:0016020">
    <property type="term" value="C:membrane"/>
    <property type="evidence" value="ECO:0007669"/>
    <property type="project" value="UniProtKB-SubCell"/>
</dbReference>
<accession>A0A8S0RF74</accession>
<reference evidence="8 9" key="1">
    <citation type="submission" date="2019-12" db="EMBL/GenBank/DDBJ databases">
        <authorList>
            <person name="Alioto T."/>
            <person name="Alioto T."/>
            <person name="Gomez Garrido J."/>
        </authorList>
    </citation>
    <scope>NUCLEOTIDE SEQUENCE [LARGE SCALE GENOMIC DNA]</scope>
</reference>
<protein>
    <submittedName>
        <fullName evidence="8">Probable metal-nicotianamine transporter YSL7 isoform X1</fullName>
    </submittedName>
</protein>
<feature type="transmembrane region" description="Helical" evidence="7">
    <location>
        <begin position="61"/>
        <end position="81"/>
    </location>
</feature>
<keyword evidence="6 7" id="KW-0472">Membrane</keyword>
<dbReference type="InterPro" id="IPR045035">
    <property type="entry name" value="YSL-like"/>
</dbReference>
<comment type="caution">
    <text evidence="8">The sequence shown here is derived from an EMBL/GenBank/DDBJ whole genome shotgun (WGS) entry which is preliminary data.</text>
</comment>
<evidence type="ECO:0000256" key="4">
    <source>
        <dbReference type="ARBA" id="ARBA00022692"/>
    </source>
</evidence>
<evidence type="ECO:0000256" key="1">
    <source>
        <dbReference type="ARBA" id="ARBA00004141"/>
    </source>
</evidence>
<feature type="transmembrane region" description="Helical" evidence="7">
    <location>
        <begin position="32"/>
        <end position="55"/>
    </location>
</feature>
<evidence type="ECO:0000256" key="7">
    <source>
        <dbReference type="SAM" id="Phobius"/>
    </source>
</evidence>
<keyword evidence="9" id="KW-1185">Reference proteome</keyword>
<keyword evidence="3" id="KW-0813">Transport</keyword>
<organism evidence="8 9">
    <name type="scientific">Olea europaea subsp. europaea</name>
    <dbReference type="NCBI Taxonomy" id="158383"/>
    <lineage>
        <taxon>Eukaryota</taxon>
        <taxon>Viridiplantae</taxon>
        <taxon>Streptophyta</taxon>
        <taxon>Embryophyta</taxon>
        <taxon>Tracheophyta</taxon>
        <taxon>Spermatophyta</taxon>
        <taxon>Magnoliopsida</taxon>
        <taxon>eudicotyledons</taxon>
        <taxon>Gunneridae</taxon>
        <taxon>Pentapetalae</taxon>
        <taxon>asterids</taxon>
        <taxon>lamiids</taxon>
        <taxon>Lamiales</taxon>
        <taxon>Oleaceae</taxon>
        <taxon>Oleeae</taxon>
        <taxon>Olea</taxon>
    </lineage>
</organism>
<dbReference type="Gramene" id="OE9A062891T1">
    <property type="protein sequence ID" value="OE9A062891C1"/>
    <property type="gene ID" value="OE9A062891"/>
</dbReference>
<dbReference type="EMBL" id="CACTIH010003613">
    <property type="protein sequence ID" value="CAA2977874.1"/>
    <property type="molecule type" value="Genomic_DNA"/>
</dbReference>
<dbReference type="OrthoDB" id="627262at2759"/>
<dbReference type="InterPro" id="IPR004813">
    <property type="entry name" value="OPT"/>
</dbReference>
<dbReference type="GO" id="GO:0035673">
    <property type="term" value="F:oligopeptide transmembrane transporter activity"/>
    <property type="evidence" value="ECO:0007669"/>
    <property type="project" value="InterPro"/>
</dbReference>
<dbReference type="Proteomes" id="UP000594638">
    <property type="component" value="Unassembled WGS sequence"/>
</dbReference>
<dbReference type="PANTHER" id="PTHR31645">
    <property type="entry name" value="OLIGOPEPTIDE TRANSPORTER YGL114W-RELATED"/>
    <property type="match status" value="1"/>
</dbReference>
<dbReference type="PANTHER" id="PTHR31645:SF76">
    <property type="entry name" value="METAL-NICOTIANAMINE TRANSPORTER YSL8-RELATED"/>
    <property type="match status" value="1"/>
</dbReference>
<evidence type="ECO:0000256" key="2">
    <source>
        <dbReference type="ARBA" id="ARBA00010276"/>
    </source>
</evidence>